<protein>
    <submittedName>
        <fullName evidence="1 3">Uncharacterized protein</fullName>
    </submittedName>
</protein>
<keyword evidence="2" id="KW-1185">Reference proteome</keyword>
<accession>A0A0R3WXB5</accession>
<dbReference type="STRING" id="6205.A0A0R3WXB5"/>
<sequence>MPNETVLRTLKANLPLRTDLYNSVANSAVLKAVKNKDVDSVVEIGKVLGHQRFHILYLIVIPRLLSLGLGPGEVLAKFEDPSLKSCAALGIVLNELCALPSFLNPPVPGSSLECAKQFIAQFQNEGLLPFTYYLSVNNSFIHLLLRGCVKHVIQSRNDGIIDQTMLDVWTGALLNCFAPDRHPLLASALLRFCGQGIVGAADSTASRFASLDDQA</sequence>
<evidence type="ECO:0000313" key="1">
    <source>
        <dbReference type="EMBL" id="VDM26871.1"/>
    </source>
</evidence>
<evidence type="ECO:0000313" key="3">
    <source>
        <dbReference type="WBParaSite" id="TTAC_0000540501-mRNA-1"/>
    </source>
</evidence>
<reference evidence="1 2" key="2">
    <citation type="submission" date="2018-11" db="EMBL/GenBank/DDBJ databases">
        <authorList>
            <consortium name="Pathogen Informatics"/>
        </authorList>
    </citation>
    <scope>NUCLEOTIDE SEQUENCE [LARGE SCALE GENOMIC DNA]</scope>
</reference>
<dbReference type="Proteomes" id="UP000274429">
    <property type="component" value="Unassembled WGS sequence"/>
</dbReference>
<evidence type="ECO:0000313" key="2">
    <source>
        <dbReference type="Proteomes" id="UP000274429"/>
    </source>
</evidence>
<dbReference type="EMBL" id="UYWX01007315">
    <property type="protein sequence ID" value="VDM26871.1"/>
    <property type="molecule type" value="Genomic_DNA"/>
</dbReference>
<reference evidence="3" key="1">
    <citation type="submission" date="2017-02" db="UniProtKB">
        <authorList>
            <consortium name="WormBaseParasite"/>
        </authorList>
    </citation>
    <scope>IDENTIFICATION</scope>
</reference>
<proteinExistence type="predicted"/>
<dbReference type="AlphaFoldDB" id="A0A0R3WXB5"/>
<dbReference type="WBParaSite" id="TTAC_0000540501-mRNA-1">
    <property type="protein sequence ID" value="TTAC_0000540501-mRNA-1"/>
    <property type="gene ID" value="TTAC_0000540501"/>
</dbReference>
<organism evidence="3">
    <name type="scientific">Hydatigena taeniaeformis</name>
    <name type="common">Feline tapeworm</name>
    <name type="synonym">Taenia taeniaeformis</name>
    <dbReference type="NCBI Taxonomy" id="6205"/>
    <lineage>
        <taxon>Eukaryota</taxon>
        <taxon>Metazoa</taxon>
        <taxon>Spiralia</taxon>
        <taxon>Lophotrochozoa</taxon>
        <taxon>Platyhelminthes</taxon>
        <taxon>Cestoda</taxon>
        <taxon>Eucestoda</taxon>
        <taxon>Cyclophyllidea</taxon>
        <taxon>Taeniidae</taxon>
        <taxon>Hydatigera</taxon>
    </lineage>
</organism>
<name>A0A0R3WXB5_HYDTA</name>
<gene>
    <name evidence="1" type="ORF">TTAC_LOCUS5390</name>
</gene>